<reference evidence="2 3" key="1">
    <citation type="journal article" date="2022" name="G3 (Bethesda)">
        <title>Whole-genome sequence and methylome profiling of the almond [Prunus dulcis (Mill.) D.A. Webb] cultivar 'Nonpareil'.</title>
        <authorList>
            <person name="D'Amico-Willman K.M."/>
            <person name="Ouma W.Z."/>
            <person name="Meulia T."/>
            <person name="Sideli G.M."/>
            <person name="Gradziel T.M."/>
            <person name="Fresnedo-Ramirez J."/>
        </authorList>
    </citation>
    <scope>NUCLEOTIDE SEQUENCE [LARGE SCALE GENOMIC DNA]</scope>
    <source>
        <strain evidence="2">Clone GOH B32 T37-40</strain>
    </source>
</reference>
<evidence type="ECO:0000313" key="3">
    <source>
        <dbReference type="Proteomes" id="UP001054821"/>
    </source>
</evidence>
<feature type="domain" description="Retrotransposon gag" evidence="1">
    <location>
        <begin position="84"/>
        <end position="158"/>
    </location>
</feature>
<dbReference type="AlphaFoldDB" id="A0AAD4ZAW3"/>
<protein>
    <recommendedName>
        <fullName evidence="1">Retrotransposon gag domain-containing protein</fullName>
    </recommendedName>
</protein>
<evidence type="ECO:0000313" key="2">
    <source>
        <dbReference type="EMBL" id="KAI5339036.1"/>
    </source>
</evidence>
<dbReference type="PANTHER" id="PTHR33067">
    <property type="entry name" value="RNA-DIRECTED DNA POLYMERASE-RELATED"/>
    <property type="match status" value="1"/>
</dbReference>
<sequence>MAGNNDDNRALEDYAQPVIPNSPSCILLPTEARNYDLKSSHFHMLPSFYGLPNEDPLAHIKEFYNVVSGLPLQRVTEANLRMRVFPYTWKDRAKGWLMTLAPGLLTTWDAVAKKFLEKFFSTQKTATLRGQIFNFKQDDGEPFNECWERFKGLLLQSGGALKKKNAEESYNIYEMLGSNAQHKDTRGKRVGVYEMSSNNDLAFQVASLEKKLDSILNMVPKIAKECAICNIPGHPTYQCSASEAYPEFVQEQVNLMNSYNQRPRNDPFSNTYNPGWRDHPNLSWKNNDQFQNFQPKPATTLEDTVKMLAQNTVQFQQTTNSTLQQHSAALTKMETQLGQIADALSQREPEKFPSQPVILQRNQEQAKAVITLRSDKVINNGVGNEVTNESDHVNAGLTQEENEKPNDDPSSATSWFEAPNFHKVEKPYSPPIPFPGRLAKSKQDKSFKEIFDILSKVNVNLPLLDVIRNIPAFGKFFKELNTYKRKYGPNEKVMVFENVSVVLQRKLPPKLKDPGSFSINITIGDKLVEKAMLDLGASINLMPYSVYLQLGLGGLKATTISLQLADRSVKYPKGIVEDILVQVDKLILPADFVVLDMEEAPLHDHELPILLGRPFMATAKTIIDVQNGLLTMTVLGETVQFKVFESLSHPSSSIDCCLIDVFDSLVFSKFLLGQSNDPLQYVLSQSQNDFDEQVLMEMVAALEALKPYPSTFSSLIEPLGPSAAHLIPFVGKPPKLELKPLPSHLKYAYLAEFETLPVIIASDLTPLEEDKLIRVLKEFKSTIGKLKSRWVGPFKVLQVFPHGAMEIENIKNGTRFKVNGQRLKPYLENVSQEQVYVVIDSFEFM</sequence>
<dbReference type="Gene3D" id="2.40.70.10">
    <property type="entry name" value="Acid Proteases"/>
    <property type="match status" value="1"/>
</dbReference>
<gene>
    <name evidence="2" type="ORF">L3X38_018308</name>
</gene>
<proteinExistence type="predicted"/>
<organism evidence="2 3">
    <name type="scientific">Prunus dulcis</name>
    <name type="common">Almond</name>
    <name type="synonym">Amygdalus dulcis</name>
    <dbReference type="NCBI Taxonomy" id="3755"/>
    <lineage>
        <taxon>Eukaryota</taxon>
        <taxon>Viridiplantae</taxon>
        <taxon>Streptophyta</taxon>
        <taxon>Embryophyta</taxon>
        <taxon>Tracheophyta</taxon>
        <taxon>Spermatophyta</taxon>
        <taxon>Magnoliopsida</taxon>
        <taxon>eudicotyledons</taxon>
        <taxon>Gunneridae</taxon>
        <taxon>Pentapetalae</taxon>
        <taxon>rosids</taxon>
        <taxon>fabids</taxon>
        <taxon>Rosales</taxon>
        <taxon>Rosaceae</taxon>
        <taxon>Amygdaloideae</taxon>
        <taxon>Amygdaleae</taxon>
        <taxon>Prunus</taxon>
    </lineage>
</organism>
<dbReference type="InterPro" id="IPR005162">
    <property type="entry name" value="Retrotrans_gag_dom"/>
</dbReference>
<dbReference type="Proteomes" id="UP001054821">
    <property type="component" value="Chromosome 3"/>
</dbReference>
<evidence type="ECO:0000259" key="1">
    <source>
        <dbReference type="Pfam" id="PF03732"/>
    </source>
</evidence>
<dbReference type="EMBL" id="JAJFAZ020000003">
    <property type="protein sequence ID" value="KAI5339036.1"/>
    <property type="molecule type" value="Genomic_DNA"/>
</dbReference>
<dbReference type="PANTHER" id="PTHR33067:SF9">
    <property type="entry name" value="RNA-DIRECTED DNA POLYMERASE"/>
    <property type="match status" value="1"/>
</dbReference>
<keyword evidence="3" id="KW-1185">Reference proteome</keyword>
<dbReference type="CDD" id="cd00303">
    <property type="entry name" value="retropepsin_like"/>
    <property type="match status" value="1"/>
</dbReference>
<dbReference type="InterPro" id="IPR021109">
    <property type="entry name" value="Peptidase_aspartic_dom_sf"/>
</dbReference>
<comment type="caution">
    <text evidence="2">The sequence shown here is derived from an EMBL/GenBank/DDBJ whole genome shotgun (WGS) entry which is preliminary data.</text>
</comment>
<name>A0AAD4ZAW3_PRUDU</name>
<dbReference type="Pfam" id="PF03732">
    <property type="entry name" value="Retrotrans_gag"/>
    <property type="match status" value="1"/>
</dbReference>
<accession>A0AAD4ZAW3</accession>